<name>A0ABR4PWH3_9HELO</name>
<evidence type="ECO:0000313" key="2">
    <source>
        <dbReference type="EMBL" id="KAL3427698.1"/>
    </source>
</evidence>
<feature type="compositionally biased region" description="Low complexity" evidence="1">
    <location>
        <begin position="13"/>
        <end position="32"/>
    </location>
</feature>
<sequence>MDFKRPTTLATRSSSMLSSSSSSASSFSSASFKRPVKFSRSSTSTSTTSSISSTSTSSSRTEPKKPNFIRRSSSKAVRVTDRASEQMRYSGERLLDWCCVGIERMVV</sequence>
<protein>
    <submittedName>
        <fullName evidence="2">Uncharacterized protein</fullName>
    </submittedName>
</protein>
<evidence type="ECO:0000256" key="1">
    <source>
        <dbReference type="SAM" id="MobiDB-lite"/>
    </source>
</evidence>
<gene>
    <name evidence="2" type="ORF">PVAG01_01207</name>
</gene>
<reference evidence="2 3" key="1">
    <citation type="submission" date="2024-06" db="EMBL/GenBank/DDBJ databases">
        <title>Complete genome of Phlyctema vagabunda strain 19-DSS-EL-015.</title>
        <authorList>
            <person name="Fiorenzani C."/>
        </authorList>
    </citation>
    <scope>NUCLEOTIDE SEQUENCE [LARGE SCALE GENOMIC DNA]</scope>
    <source>
        <strain evidence="2 3">19-DSS-EL-015</strain>
    </source>
</reference>
<feature type="compositionally biased region" description="Low complexity" evidence="1">
    <location>
        <begin position="39"/>
        <end position="60"/>
    </location>
</feature>
<evidence type="ECO:0000313" key="3">
    <source>
        <dbReference type="Proteomes" id="UP001629113"/>
    </source>
</evidence>
<feature type="region of interest" description="Disordered" evidence="1">
    <location>
        <begin position="1"/>
        <end position="85"/>
    </location>
</feature>
<organism evidence="2 3">
    <name type="scientific">Phlyctema vagabunda</name>
    <dbReference type="NCBI Taxonomy" id="108571"/>
    <lineage>
        <taxon>Eukaryota</taxon>
        <taxon>Fungi</taxon>
        <taxon>Dikarya</taxon>
        <taxon>Ascomycota</taxon>
        <taxon>Pezizomycotina</taxon>
        <taxon>Leotiomycetes</taxon>
        <taxon>Helotiales</taxon>
        <taxon>Dermateaceae</taxon>
        <taxon>Phlyctema</taxon>
    </lineage>
</organism>
<dbReference type="EMBL" id="JBFCZG010000001">
    <property type="protein sequence ID" value="KAL3427698.1"/>
    <property type="molecule type" value="Genomic_DNA"/>
</dbReference>
<proteinExistence type="predicted"/>
<comment type="caution">
    <text evidence="2">The sequence shown here is derived from an EMBL/GenBank/DDBJ whole genome shotgun (WGS) entry which is preliminary data.</text>
</comment>
<dbReference type="Proteomes" id="UP001629113">
    <property type="component" value="Unassembled WGS sequence"/>
</dbReference>
<accession>A0ABR4PWH3</accession>
<keyword evidence="3" id="KW-1185">Reference proteome</keyword>